<feature type="compositionally biased region" description="Polar residues" evidence="10">
    <location>
        <begin position="749"/>
        <end position="761"/>
    </location>
</feature>
<name>A0ABD2B0A0_VESMC</name>
<sequence>MSSGNRGLVSPSGGPIVCCGHLKKLKTLKKKYFILRGEAPGYPACLEYYDSKKKFESKQSPKRSILLHSCFNINKRVDTKHKHVIALYTKDECFCLILDNEKELNEWLKAMLLLQSGDVPDGEQPRPTFEHVWQVTMQKKGLGERKNINGPYRLCLTDRTLSLVKIGAQGNSDSIEFSLICIRRCGYMERIFYMEVGRSAVTGGGEFWMEAEDNNIAHNMHAAILNAMSNSNTCKDEVGPRQRMRSSSANEASKPISVLQRRHTGQKLHSFSPLEEQRTCKEQVDPLQEQTTTASAPAQCSQSQSTSSNTFTGLFCHSSCMLFFIRDLQIKKRNDNAYNVARYSLNIFFYFNSACMKFFSKLSITNNSNDFSIQLLFPVWCLMNAHICKYTNGKGKGLTARRVMYDVSDDTYKKCTQKNGSCATVRAVWFAAVAGTGAGTAGIASINVNCATATRRRHSVASHPHSVNNSQSAHVTTSTTTTTTTITITTTATATTTTTTAIISHQRTLSLPLAAVIINQTQSSKRSVLRCTTGRDRCDSLPSRARTTSECHPGTVVLSHPRSSHFISHVPRPHSMYGRGLSYSPPVSSMPISPASGACSTDSAGSSLSMEDGGENILEEGTGSRYGHSLTPDEPVILEENGDDYAPWSTTHSHHKYSSNFKSHSPSQQSSYVEMYSPCGSSPGRSAAYMPMSPATTAHSHSRASSLVEETNVLPDGYVPMARVGDDGYVDMDPSTSHNGHFPDDMSQHGGSSCSVTSGTPSTDLRFSEYHLDKVTSFLAPGEDLQARPTRAYSVGSRPEPTNKHRKNRLDITQQEASRVRAFSVGSRSKRPELCRLANIVTTPLPSSSDNSNSNKSNSAPLLSSSWGHNSGCSGASERMEDLMELDFTRQSVPATLSSPPSSYSQSQSQSQSYSTATTDTSSYVDMSPGQPPTSTTASYVDMSGLNKINRNNNNNSITANQNHSHIHVSSSASTHKPVITTLKPVEEAEGLYMKMDGNMEDWSLSGASPKQIPSPMQEDCIQTNGPPGGARTAPVDLPQPRRPPEGYVEMSFKARPSLEQDYINISMGMIGRNNRRVRVNSRKEKSRSQPIAIQAGSKPSKTPSFLPLNGSPTSESLASTPASPPRATPTGSSATIFPFSLNSPQSPIKPFTQKPDDSSRMDMNDSKNNDYDTTIDNTMKKVNNVNTVSMADTNNSLSKIINDEPPSPSTDPTRIISNSLSSQECSLSSLTKKFADLTVSKPRLVTASPNTSPTLSSFKTAVLQQKSSSPKFIDETPIQTPTSTPTPTPSPLDNEGYEKLQPGATVLHYASLDLPELANVAPVSPASVQEGFSYAEIDFTKLKQN</sequence>
<feature type="domain" description="PH" evidence="11">
    <location>
        <begin position="15"/>
        <end position="116"/>
    </location>
</feature>
<evidence type="ECO:0000259" key="11">
    <source>
        <dbReference type="PROSITE" id="PS50003"/>
    </source>
</evidence>
<keyword evidence="13" id="KW-0675">Receptor</keyword>
<dbReference type="CDD" id="cd01204">
    <property type="entry name" value="PTB_IRS"/>
    <property type="match status" value="1"/>
</dbReference>
<keyword evidence="4" id="KW-0341">Growth regulation</keyword>
<feature type="region of interest" description="Disordered" evidence="10">
    <location>
        <begin position="731"/>
        <end position="761"/>
    </location>
</feature>
<comment type="caution">
    <text evidence="13">The sequence shown here is derived from an EMBL/GenBank/DDBJ whole genome shotgun (WGS) entry which is preliminary data.</text>
</comment>
<feature type="region of interest" description="Disordered" evidence="10">
    <location>
        <begin position="1075"/>
        <end position="1174"/>
    </location>
</feature>
<feature type="compositionally biased region" description="Basic and acidic residues" evidence="10">
    <location>
        <begin position="1155"/>
        <end position="1171"/>
    </location>
</feature>
<organism evidence="13 14">
    <name type="scientific">Vespula maculifrons</name>
    <name type="common">Eastern yellow jacket</name>
    <name type="synonym">Wasp</name>
    <dbReference type="NCBI Taxonomy" id="7453"/>
    <lineage>
        <taxon>Eukaryota</taxon>
        <taxon>Metazoa</taxon>
        <taxon>Ecdysozoa</taxon>
        <taxon>Arthropoda</taxon>
        <taxon>Hexapoda</taxon>
        <taxon>Insecta</taxon>
        <taxon>Pterygota</taxon>
        <taxon>Neoptera</taxon>
        <taxon>Endopterygota</taxon>
        <taxon>Hymenoptera</taxon>
        <taxon>Apocrita</taxon>
        <taxon>Aculeata</taxon>
        <taxon>Vespoidea</taxon>
        <taxon>Vespidae</taxon>
        <taxon>Vespinae</taxon>
        <taxon>Vespula</taxon>
    </lineage>
</organism>
<dbReference type="GO" id="GO:0007165">
    <property type="term" value="P:signal transduction"/>
    <property type="evidence" value="ECO:0007669"/>
    <property type="project" value="UniProtKB-ARBA"/>
</dbReference>
<reference evidence="13 14" key="1">
    <citation type="journal article" date="2024" name="Ann. Entomol. Soc. Am.">
        <title>Genomic analyses of the southern and eastern yellowjacket wasps (Hymenoptera: Vespidae) reveal evolutionary signatures of social life.</title>
        <authorList>
            <person name="Catto M.A."/>
            <person name="Caine P.B."/>
            <person name="Orr S.E."/>
            <person name="Hunt B.G."/>
            <person name="Goodisman M.A.D."/>
        </authorList>
    </citation>
    <scope>NUCLEOTIDE SEQUENCE [LARGE SCALE GENOMIC DNA]</scope>
    <source>
        <strain evidence="13">232</strain>
        <tissue evidence="13">Head and thorax</tissue>
    </source>
</reference>
<feature type="region of interest" description="Disordered" evidence="10">
    <location>
        <begin position="234"/>
        <end position="257"/>
    </location>
</feature>
<dbReference type="PANTHER" id="PTHR10614:SF13">
    <property type="entry name" value="INSULIN RECEPTOR SUBSTRATE 1"/>
    <property type="match status" value="1"/>
</dbReference>
<feature type="compositionally biased region" description="Polar residues" evidence="10">
    <location>
        <begin position="598"/>
        <end position="609"/>
    </location>
</feature>
<evidence type="ECO:0000256" key="6">
    <source>
        <dbReference type="ARBA" id="ARBA00022782"/>
    </source>
</evidence>
<keyword evidence="6" id="KW-0221">Differentiation</keyword>
<evidence type="ECO:0000313" key="13">
    <source>
        <dbReference type="EMBL" id="KAL2726283.1"/>
    </source>
</evidence>
<dbReference type="EMBL" id="JAYRBN010000109">
    <property type="protein sequence ID" value="KAL2726283.1"/>
    <property type="molecule type" value="Genomic_DNA"/>
</dbReference>
<dbReference type="InterPro" id="IPR011993">
    <property type="entry name" value="PH-like_dom_sf"/>
</dbReference>
<evidence type="ECO:0000256" key="2">
    <source>
        <dbReference type="ARBA" id="ARBA00015710"/>
    </source>
</evidence>
<accession>A0ABD2B0A0</accession>
<evidence type="ECO:0000256" key="4">
    <source>
        <dbReference type="ARBA" id="ARBA00022604"/>
    </source>
</evidence>
<evidence type="ECO:0000256" key="5">
    <source>
        <dbReference type="ARBA" id="ARBA00022737"/>
    </source>
</evidence>
<dbReference type="Proteomes" id="UP001607303">
    <property type="component" value="Unassembled WGS sequence"/>
</dbReference>
<feature type="region of interest" description="Disordered" evidence="10">
    <location>
        <begin position="593"/>
        <end position="634"/>
    </location>
</feature>
<dbReference type="PROSITE" id="PS51064">
    <property type="entry name" value="IRS_PTB"/>
    <property type="match status" value="1"/>
</dbReference>
<keyword evidence="3" id="KW-0597">Phosphoprotein</keyword>
<feature type="compositionally biased region" description="Low complexity" evidence="10">
    <location>
        <begin position="898"/>
        <end position="924"/>
    </location>
</feature>
<feature type="compositionally biased region" description="Low complexity" evidence="10">
    <location>
        <begin position="844"/>
        <end position="866"/>
    </location>
</feature>
<keyword evidence="7" id="KW-0896">Oogenesis</keyword>
<comment type="subunit">
    <text evidence="1">Bindings to phosphatidylinositol 3-kinase and SHP2.</text>
</comment>
<evidence type="ECO:0000256" key="8">
    <source>
        <dbReference type="ARBA" id="ARBA00033282"/>
    </source>
</evidence>
<dbReference type="Gene3D" id="2.30.29.30">
    <property type="entry name" value="Pleckstrin-homology domain (PH domain)/Phosphotyrosine-binding domain (PTB)"/>
    <property type="match status" value="2"/>
</dbReference>
<gene>
    <name evidence="13" type="ORF">V1477_018097</name>
</gene>
<feature type="region of interest" description="Disordered" evidence="10">
    <location>
        <begin position="1267"/>
        <end position="1297"/>
    </location>
</feature>
<dbReference type="SMART" id="SM01244">
    <property type="entry name" value="IRS"/>
    <property type="match status" value="1"/>
</dbReference>
<dbReference type="SMART" id="SM00233">
    <property type="entry name" value="PH"/>
    <property type="match status" value="1"/>
</dbReference>
<dbReference type="PRINTS" id="PR00628">
    <property type="entry name" value="INSULINRSI"/>
</dbReference>
<dbReference type="SUPFAM" id="SSF50729">
    <property type="entry name" value="PH domain-like"/>
    <property type="match status" value="2"/>
</dbReference>
<evidence type="ECO:0000256" key="10">
    <source>
        <dbReference type="SAM" id="MobiDB-lite"/>
    </source>
</evidence>
<dbReference type="GO" id="GO:0048477">
    <property type="term" value="P:oogenesis"/>
    <property type="evidence" value="ECO:0007669"/>
    <property type="project" value="UniProtKB-KW"/>
</dbReference>
<dbReference type="InterPro" id="IPR001849">
    <property type="entry name" value="PH_domain"/>
</dbReference>
<protein>
    <recommendedName>
        <fullName evidence="2">Insulin receptor substrate 1</fullName>
    </recommendedName>
    <alternativeName>
        <fullName evidence="8">Protein chico</fullName>
    </alternativeName>
</protein>
<feature type="domain" description="IRS-type PTB" evidence="12">
    <location>
        <begin position="129"/>
        <end position="235"/>
    </location>
</feature>
<dbReference type="Pfam" id="PF00169">
    <property type="entry name" value="PH"/>
    <property type="match status" value="1"/>
</dbReference>
<dbReference type="Pfam" id="PF02174">
    <property type="entry name" value="IRS"/>
    <property type="match status" value="1"/>
</dbReference>
<proteinExistence type="predicted"/>
<evidence type="ECO:0000256" key="7">
    <source>
        <dbReference type="ARBA" id="ARBA00022943"/>
    </source>
</evidence>
<evidence type="ECO:0000313" key="14">
    <source>
        <dbReference type="Proteomes" id="UP001607303"/>
    </source>
</evidence>
<evidence type="ECO:0000256" key="9">
    <source>
        <dbReference type="ARBA" id="ARBA00046145"/>
    </source>
</evidence>
<feature type="compositionally biased region" description="Basic and acidic residues" evidence="10">
    <location>
        <begin position="275"/>
        <end position="284"/>
    </location>
</feature>
<keyword evidence="5" id="KW-0677">Repeat</keyword>
<dbReference type="PANTHER" id="PTHR10614">
    <property type="entry name" value="INSULIN RECEPTOR SUBSTRATE"/>
    <property type="match status" value="1"/>
</dbReference>
<feature type="region of interest" description="Disordered" evidence="10">
    <location>
        <begin position="893"/>
        <end position="940"/>
    </location>
</feature>
<dbReference type="PROSITE" id="PS50003">
    <property type="entry name" value="PH_DOMAIN"/>
    <property type="match status" value="1"/>
</dbReference>
<feature type="region of interest" description="Disordered" evidence="10">
    <location>
        <begin position="271"/>
        <end position="304"/>
    </location>
</feature>
<evidence type="ECO:0000256" key="1">
    <source>
        <dbReference type="ARBA" id="ARBA00011440"/>
    </source>
</evidence>
<feature type="region of interest" description="Disordered" evidence="10">
    <location>
        <begin position="843"/>
        <end position="876"/>
    </location>
</feature>
<feature type="region of interest" description="Disordered" evidence="10">
    <location>
        <begin position="781"/>
        <end position="809"/>
    </location>
</feature>
<feature type="region of interest" description="Disordered" evidence="10">
    <location>
        <begin position="1023"/>
        <end position="1046"/>
    </location>
</feature>
<keyword evidence="14" id="KW-1185">Reference proteome</keyword>
<dbReference type="CDD" id="cd01257">
    <property type="entry name" value="PH_IRS"/>
    <property type="match status" value="1"/>
</dbReference>
<dbReference type="InterPro" id="IPR002404">
    <property type="entry name" value="IRS_PTB"/>
</dbReference>
<comment type="function">
    <text evidence="9">Activates phosphatidylinositol 3-kinase when bound to the regulatory p85 subunit. May mediate the control of various cellular processes by insulin-like peptides. When phosphorylated by the insulin receptor binds specifically to various cellular proteins containing SH2 domains. Involved in control of cell proliferation, cell size, and body and organ growth throughout development. Also has a role in a signaling pathway controlling the physiological response required to endure periods of low nutrient conditions. Insulin/insulin-like growth factor (IGF) signaling pathway has a role in regulating aging and is necessary in the ovary for vitellogenic maturation.</text>
</comment>
<dbReference type="SMART" id="SM00310">
    <property type="entry name" value="PTBI"/>
    <property type="match status" value="1"/>
</dbReference>
<dbReference type="InterPro" id="IPR039011">
    <property type="entry name" value="IRS"/>
</dbReference>
<evidence type="ECO:0000256" key="3">
    <source>
        <dbReference type="ARBA" id="ARBA00022553"/>
    </source>
</evidence>
<feature type="compositionally biased region" description="Low complexity" evidence="10">
    <location>
        <begin position="290"/>
        <end position="304"/>
    </location>
</feature>
<evidence type="ECO:0000259" key="12">
    <source>
        <dbReference type="PROSITE" id="PS51064"/>
    </source>
</evidence>